<organism evidence="12 13">
    <name type="scientific">Aquella oligotrophica</name>
    <dbReference type="NCBI Taxonomy" id="2067065"/>
    <lineage>
        <taxon>Bacteria</taxon>
        <taxon>Pseudomonadati</taxon>
        <taxon>Pseudomonadota</taxon>
        <taxon>Betaproteobacteria</taxon>
        <taxon>Neisseriales</taxon>
        <taxon>Neisseriaceae</taxon>
        <taxon>Aquella</taxon>
    </lineage>
</organism>
<evidence type="ECO:0000256" key="10">
    <source>
        <dbReference type="ARBA" id="ARBA00047890"/>
    </source>
</evidence>
<dbReference type="HAMAP" id="MF_01633">
    <property type="entry name" value="QueC"/>
    <property type="match status" value="1"/>
</dbReference>
<keyword evidence="3 11" id="KW-0479">Metal-binding</keyword>
<dbReference type="PANTHER" id="PTHR42914">
    <property type="entry name" value="7-CYANO-7-DEAZAGUANINE SYNTHASE"/>
    <property type="match status" value="1"/>
</dbReference>
<keyword evidence="2 11" id="KW-0436">Ligase</keyword>
<accession>A0A2I7N315</accession>
<evidence type="ECO:0000256" key="9">
    <source>
        <dbReference type="ARBA" id="ARBA00039149"/>
    </source>
</evidence>
<dbReference type="GO" id="GO:0008616">
    <property type="term" value="P:tRNA queuosine(34) biosynthetic process"/>
    <property type="evidence" value="ECO:0007669"/>
    <property type="project" value="UniProtKB-UniRule"/>
</dbReference>
<comment type="pathway">
    <text evidence="1 11">Purine metabolism; 7-cyano-7-deazaguanine biosynthesis.</text>
</comment>
<dbReference type="GO" id="GO:0008270">
    <property type="term" value="F:zinc ion binding"/>
    <property type="evidence" value="ECO:0007669"/>
    <property type="project" value="UniProtKB-UniRule"/>
</dbReference>
<keyword evidence="7 11" id="KW-0067">ATP-binding</keyword>
<dbReference type="AlphaFoldDB" id="A0A2I7N315"/>
<dbReference type="NCBIfam" id="TIGR00364">
    <property type="entry name" value="7-cyano-7-deazaguanine synthase QueC"/>
    <property type="match status" value="1"/>
</dbReference>
<evidence type="ECO:0000256" key="11">
    <source>
        <dbReference type="HAMAP-Rule" id="MF_01633"/>
    </source>
</evidence>
<dbReference type="Proteomes" id="UP000236655">
    <property type="component" value="Chromosome"/>
</dbReference>
<dbReference type="EMBL" id="CP024847">
    <property type="protein sequence ID" value="AUR50832.1"/>
    <property type="molecule type" value="Genomic_DNA"/>
</dbReference>
<dbReference type="PIRSF" id="PIRSF006293">
    <property type="entry name" value="ExsB"/>
    <property type="match status" value="1"/>
</dbReference>
<evidence type="ECO:0000313" key="12">
    <source>
        <dbReference type="EMBL" id="AUR50832.1"/>
    </source>
</evidence>
<comment type="similarity">
    <text evidence="8 11">Belongs to the QueC family.</text>
</comment>
<proteinExistence type="inferred from homology"/>
<dbReference type="InterPro" id="IPR018317">
    <property type="entry name" value="QueC"/>
</dbReference>
<dbReference type="CDD" id="cd01995">
    <property type="entry name" value="QueC-like"/>
    <property type="match status" value="1"/>
</dbReference>
<keyword evidence="6 11" id="KW-0862">Zinc</keyword>
<evidence type="ECO:0000256" key="3">
    <source>
        <dbReference type="ARBA" id="ARBA00022723"/>
    </source>
</evidence>
<dbReference type="Gene3D" id="3.40.50.620">
    <property type="entry name" value="HUPs"/>
    <property type="match status" value="1"/>
</dbReference>
<comment type="cofactor">
    <cofactor evidence="11">
        <name>Zn(2+)</name>
        <dbReference type="ChEBI" id="CHEBI:29105"/>
    </cofactor>
    <text evidence="11">Binds 1 zinc ion per subunit.</text>
</comment>
<feature type="binding site" evidence="11">
    <location>
        <position position="198"/>
    </location>
    <ligand>
        <name>Zn(2+)</name>
        <dbReference type="ChEBI" id="CHEBI:29105"/>
    </ligand>
</feature>
<name>A0A2I7N315_9NEIS</name>
<feature type="binding site" evidence="11">
    <location>
        <begin position="9"/>
        <end position="19"/>
    </location>
    <ligand>
        <name>ATP</name>
        <dbReference type="ChEBI" id="CHEBI:30616"/>
    </ligand>
</feature>
<dbReference type="InterPro" id="IPR014729">
    <property type="entry name" value="Rossmann-like_a/b/a_fold"/>
</dbReference>
<comment type="catalytic activity">
    <reaction evidence="10 11">
        <text>7-carboxy-7-carbaguanine + NH4(+) + 2 ATP = 7-cyano-7-carbaguanine + 2 AMP + 2 diphosphate + 2 H(+)</text>
        <dbReference type="Rhea" id="RHEA:27982"/>
        <dbReference type="ChEBI" id="CHEBI:15378"/>
        <dbReference type="ChEBI" id="CHEBI:28938"/>
        <dbReference type="ChEBI" id="CHEBI:30616"/>
        <dbReference type="ChEBI" id="CHEBI:33019"/>
        <dbReference type="ChEBI" id="CHEBI:45075"/>
        <dbReference type="ChEBI" id="CHEBI:61036"/>
        <dbReference type="ChEBI" id="CHEBI:456215"/>
        <dbReference type="EC" id="6.3.4.20"/>
    </reaction>
</comment>
<dbReference type="PANTHER" id="PTHR42914:SF1">
    <property type="entry name" value="7-CYANO-7-DEAZAGUANINE SYNTHASE"/>
    <property type="match status" value="1"/>
</dbReference>
<sequence length="225" mass="25019">MTKKAVVILSGGLDSSTLAYYLADKGYQLICVSYNYGQKHIKELESAAKIAANLGAKHHVIDIRFMNGFLQSSSLVNQDLDNPKEDYARENMLVTVVPNRNTMMLSLAWTIACAENAELLAFGPHKGDNYVYADCRPDYFNALNLALRLGTIDSRHEDLELSAPFINFTKTDIVKTGAKLDVPFADTWSCYDGREQHCGLCGTCRQRRQSFIDAGISDPTSYEVS</sequence>
<feature type="binding site" evidence="11">
    <location>
        <position position="201"/>
    </location>
    <ligand>
        <name>Zn(2+)</name>
        <dbReference type="ChEBI" id="CHEBI:29105"/>
    </ligand>
</feature>
<evidence type="ECO:0000256" key="6">
    <source>
        <dbReference type="ARBA" id="ARBA00022833"/>
    </source>
</evidence>
<dbReference type="OrthoDB" id="9789567at2"/>
<keyword evidence="13" id="KW-1185">Reference proteome</keyword>
<reference evidence="13" key="1">
    <citation type="submission" date="2017-11" db="EMBL/GenBank/DDBJ databases">
        <authorList>
            <person name="Chan K.G."/>
            <person name="Lee L.S."/>
        </authorList>
    </citation>
    <scope>NUCLEOTIDE SEQUENCE [LARGE SCALE GENOMIC DNA]</scope>
    <source>
        <strain evidence="13">DSM 100970</strain>
    </source>
</reference>
<evidence type="ECO:0000256" key="1">
    <source>
        <dbReference type="ARBA" id="ARBA00005061"/>
    </source>
</evidence>
<dbReference type="EC" id="6.3.4.20" evidence="9 11"/>
<dbReference type="SUPFAM" id="SSF52402">
    <property type="entry name" value="Adenine nucleotide alpha hydrolases-like"/>
    <property type="match status" value="1"/>
</dbReference>
<comment type="function">
    <text evidence="11">Catalyzes the ATP-dependent conversion of 7-carboxy-7-deazaguanine (CDG) to 7-cyano-7-deazaguanine (preQ(0)).</text>
</comment>
<feature type="binding site" evidence="11">
    <location>
        <position position="204"/>
    </location>
    <ligand>
        <name>Zn(2+)</name>
        <dbReference type="ChEBI" id="CHEBI:29105"/>
    </ligand>
</feature>
<evidence type="ECO:0000256" key="8">
    <source>
        <dbReference type="ARBA" id="ARBA00037993"/>
    </source>
</evidence>
<evidence type="ECO:0000256" key="5">
    <source>
        <dbReference type="ARBA" id="ARBA00022785"/>
    </source>
</evidence>
<protein>
    <recommendedName>
        <fullName evidence="9 11">7-cyano-7-deazaguanine synthase</fullName>
        <ecNumber evidence="9 11">6.3.4.20</ecNumber>
    </recommendedName>
    <alternativeName>
        <fullName evidence="11">7-cyano-7-carbaguanine synthase</fullName>
    </alternativeName>
    <alternativeName>
        <fullName evidence="11">PreQ(0) synthase</fullName>
    </alternativeName>
    <alternativeName>
        <fullName evidence="11">Queuosine biosynthesis protein QueC</fullName>
    </alternativeName>
</protein>
<keyword evidence="4 11" id="KW-0547">Nucleotide-binding</keyword>
<gene>
    <name evidence="11 12" type="primary">queC</name>
    <name evidence="12" type="ORF">CUN60_00465</name>
</gene>
<evidence type="ECO:0000256" key="4">
    <source>
        <dbReference type="ARBA" id="ARBA00022741"/>
    </source>
</evidence>
<evidence type="ECO:0000313" key="13">
    <source>
        <dbReference type="Proteomes" id="UP000236655"/>
    </source>
</evidence>
<evidence type="ECO:0000256" key="7">
    <source>
        <dbReference type="ARBA" id="ARBA00022840"/>
    </source>
</evidence>
<dbReference type="Pfam" id="PF06508">
    <property type="entry name" value="QueC"/>
    <property type="match status" value="1"/>
</dbReference>
<keyword evidence="5 11" id="KW-0671">Queuosine biosynthesis</keyword>
<dbReference type="UniPathway" id="UPA00391"/>
<feature type="binding site" evidence="11">
    <location>
        <position position="190"/>
    </location>
    <ligand>
        <name>Zn(2+)</name>
        <dbReference type="ChEBI" id="CHEBI:29105"/>
    </ligand>
</feature>
<dbReference type="GO" id="GO:0005524">
    <property type="term" value="F:ATP binding"/>
    <property type="evidence" value="ECO:0007669"/>
    <property type="project" value="UniProtKB-UniRule"/>
</dbReference>
<dbReference type="GO" id="GO:0016879">
    <property type="term" value="F:ligase activity, forming carbon-nitrogen bonds"/>
    <property type="evidence" value="ECO:0007669"/>
    <property type="project" value="UniProtKB-UniRule"/>
</dbReference>
<dbReference type="RefSeq" id="WP_102950132.1">
    <property type="nucleotide sequence ID" value="NZ_CP024847.1"/>
</dbReference>
<dbReference type="KEGG" id="nba:CUN60_00465"/>
<evidence type="ECO:0000256" key="2">
    <source>
        <dbReference type="ARBA" id="ARBA00022598"/>
    </source>
</evidence>